<gene>
    <name evidence="1" type="ORF">ACFSUL_19590</name>
</gene>
<evidence type="ECO:0000313" key="2">
    <source>
        <dbReference type="Proteomes" id="UP001597506"/>
    </source>
</evidence>
<name>A0ABW5RYA4_9BACI</name>
<organism evidence="1 2">
    <name type="scientific">Bacillus seohaeanensis</name>
    <dbReference type="NCBI Taxonomy" id="284580"/>
    <lineage>
        <taxon>Bacteria</taxon>
        <taxon>Bacillati</taxon>
        <taxon>Bacillota</taxon>
        <taxon>Bacilli</taxon>
        <taxon>Bacillales</taxon>
        <taxon>Bacillaceae</taxon>
        <taxon>Bacillus</taxon>
    </lineage>
</organism>
<protein>
    <submittedName>
        <fullName evidence="1">Uncharacterized protein</fullName>
    </submittedName>
</protein>
<dbReference type="EMBL" id="JBHUMF010000031">
    <property type="protein sequence ID" value="MFD2682951.1"/>
    <property type="molecule type" value="Genomic_DNA"/>
</dbReference>
<proteinExistence type="predicted"/>
<comment type="caution">
    <text evidence="1">The sequence shown here is derived from an EMBL/GenBank/DDBJ whole genome shotgun (WGS) entry which is preliminary data.</text>
</comment>
<keyword evidence="2" id="KW-1185">Reference proteome</keyword>
<accession>A0ABW5RYA4</accession>
<evidence type="ECO:0000313" key="1">
    <source>
        <dbReference type="EMBL" id="MFD2682951.1"/>
    </source>
</evidence>
<sequence>MDLLYIWNHFLQTLRGKDAINSVEFKKITGIPFIYITSILEKDVLEEEVKKASAQAMRGKRLHSNTVFVRQEQHLYVYRHRFFVPQEKMFCCGNLCVDCVRLK</sequence>
<dbReference type="RefSeq" id="WP_377937706.1">
    <property type="nucleotide sequence ID" value="NZ_JBHUMF010000031.1"/>
</dbReference>
<reference evidence="2" key="1">
    <citation type="journal article" date="2019" name="Int. J. Syst. Evol. Microbiol.">
        <title>The Global Catalogue of Microorganisms (GCM) 10K type strain sequencing project: providing services to taxonomists for standard genome sequencing and annotation.</title>
        <authorList>
            <consortium name="The Broad Institute Genomics Platform"/>
            <consortium name="The Broad Institute Genome Sequencing Center for Infectious Disease"/>
            <person name="Wu L."/>
            <person name="Ma J."/>
        </authorList>
    </citation>
    <scope>NUCLEOTIDE SEQUENCE [LARGE SCALE GENOMIC DNA]</scope>
    <source>
        <strain evidence="2">KCTC 3913</strain>
    </source>
</reference>
<dbReference type="Proteomes" id="UP001597506">
    <property type="component" value="Unassembled WGS sequence"/>
</dbReference>